<keyword evidence="4" id="KW-1185">Reference proteome</keyword>
<dbReference type="Proteomes" id="UP000008141">
    <property type="component" value="Unassembled WGS sequence"/>
</dbReference>
<proteinExistence type="predicted"/>
<dbReference type="STRING" id="554065.E1Z306"/>
<keyword evidence="2" id="KW-1133">Transmembrane helix</keyword>
<feature type="transmembrane region" description="Helical" evidence="2">
    <location>
        <begin position="20"/>
        <end position="42"/>
    </location>
</feature>
<dbReference type="EMBL" id="GL433835">
    <property type="protein sequence ID" value="EFN60086.1"/>
    <property type="molecule type" value="Genomic_DNA"/>
</dbReference>
<evidence type="ECO:0000313" key="3">
    <source>
        <dbReference type="EMBL" id="EFN60086.1"/>
    </source>
</evidence>
<dbReference type="GeneID" id="17359273"/>
<evidence type="ECO:0008006" key="5">
    <source>
        <dbReference type="Google" id="ProtNLM"/>
    </source>
</evidence>
<dbReference type="InParanoid" id="E1Z306"/>
<sequence length="639" mass="69116">MIPDDEEESSTLHEARQTDWRIYLSLLFGSLCVVAILSLGAATRPKWQDLDAGLLSRWTRTRHWRARYAALLHPEEKAPSTPAASRDQQPSAAGRASAAAKAASAAAAAARAAASATARPKAAAAAEAAANQPSARPAATKPAEAAAVAADQRSDAPWQDLLRLPWQPLLRQQDVQRGLSYYGTGSRMRRLATKLLAGRPIKAYTLGGSVTAGQGASRPAANFVSRFFQFINATFPHSRHELTNRGVGATSSSIFAICVDRFDADLVVVDFTVNEPEDAEYASAERRGYEQLLRRLLQLPGSPAVIQLHHYRWWHMDEDRSIHGGVFFTPPAEAQLQYYDLPAVSTDRVFNTGYLPRLRGRLPLGDPRHIADYFYWDKSHPTDTGHKALAELLASVVLRAAMEASAPRTAAAAAGLGAWERGSRLGAQDGGLLLPPAMIPGNSDAATSLCALQEDFKPVVAASSGFRYRPERPDAPSLVAQKWAWTSSEPGSWVELEFDSRKYGSSGLGGWNSSASTAADAANGEEGNGAGEGKEGPTAYIVYLRSYAGGMGTADVSCASGCTCQRTRIDGTWQELASLQEMHRFKVSQHARCRIRVQVSSRPGEAPQEGHKVSLMGLLVSHFPLRRTTSMEQLQREEG</sequence>
<evidence type="ECO:0000313" key="4">
    <source>
        <dbReference type="Proteomes" id="UP000008141"/>
    </source>
</evidence>
<dbReference type="SUPFAM" id="SSF52266">
    <property type="entry name" value="SGNH hydrolase"/>
    <property type="match status" value="1"/>
</dbReference>
<dbReference type="InterPro" id="IPR036514">
    <property type="entry name" value="SGNH_hydro_sf"/>
</dbReference>
<evidence type="ECO:0000256" key="1">
    <source>
        <dbReference type="SAM" id="MobiDB-lite"/>
    </source>
</evidence>
<dbReference type="PANTHER" id="PTHR34407">
    <property type="entry name" value="EXPRESSED PROTEIN"/>
    <property type="match status" value="1"/>
</dbReference>
<feature type="region of interest" description="Disordered" evidence="1">
    <location>
        <begin position="515"/>
        <end position="535"/>
    </location>
</feature>
<dbReference type="OrthoDB" id="544608at2759"/>
<organism evidence="4">
    <name type="scientific">Chlorella variabilis</name>
    <name type="common">Green alga</name>
    <dbReference type="NCBI Taxonomy" id="554065"/>
    <lineage>
        <taxon>Eukaryota</taxon>
        <taxon>Viridiplantae</taxon>
        <taxon>Chlorophyta</taxon>
        <taxon>core chlorophytes</taxon>
        <taxon>Trebouxiophyceae</taxon>
        <taxon>Chlorellales</taxon>
        <taxon>Chlorellaceae</taxon>
        <taxon>Chlorella clade</taxon>
        <taxon>Chlorella</taxon>
    </lineage>
</organism>
<feature type="compositionally biased region" description="Low complexity" evidence="1">
    <location>
        <begin position="515"/>
        <end position="525"/>
    </location>
</feature>
<keyword evidence="2" id="KW-0812">Transmembrane</keyword>
<protein>
    <recommendedName>
        <fullName evidence="5">SGNH hydrolase-type esterase domain-containing protein</fullName>
    </recommendedName>
</protein>
<accession>E1Z306</accession>
<evidence type="ECO:0000256" key="2">
    <source>
        <dbReference type="SAM" id="Phobius"/>
    </source>
</evidence>
<name>E1Z306_CHLVA</name>
<dbReference type="KEGG" id="cvr:CHLNCDRAFT_133395"/>
<dbReference type="CDD" id="cd00229">
    <property type="entry name" value="SGNH_hydrolase"/>
    <property type="match status" value="1"/>
</dbReference>
<feature type="region of interest" description="Disordered" evidence="1">
    <location>
        <begin position="127"/>
        <end position="152"/>
    </location>
</feature>
<gene>
    <name evidence="3" type="ORF">CHLNCDRAFT_133395</name>
</gene>
<keyword evidence="2" id="KW-0472">Membrane</keyword>
<reference evidence="3 4" key="1">
    <citation type="journal article" date="2010" name="Plant Cell">
        <title>The Chlorella variabilis NC64A genome reveals adaptation to photosymbiosis, coevolution with viruses, and cryptic sex.</title>
        <authorList>
            <person name="Blanc G."/>
            <person name="Duncan G."/>
            <person name="Agarkova I."/>
            <person name="Borodovsky M."/>
            <person name="Gurnon J."/>
            <person name="Kuo A."/>
            <person name="Lindquist E."/>
            <person name="Lucas S."/>
            <person name="Pangilinan J."/>
            <person name="Polle J."/>
            <person name="Salamov A."/>
            <person name="Terry A."/>
            <person name="Yamada T."/>
            <person name="Dunigan D.D."/>
            <person name="Grigoriev I.V."/>
            <person name="Claverie J.M."/>
            <person name="Van Etten J.L."/>
        </authorList>
    </citation>
    <scope>NUCLEOTIDE SEQUENCE [LARGE SCALE GENOMIC DNA]</scope>
    <source>
        <strain evidence="3 4">NC64A</strain>
    </source>
</reference>
<dbReference type="eggNOG" id="ENOG502S0MI">
    <property type="taxonomic scope" value="Eukaryota"/>
</dbReference>
<dbReference type="Gene3D" id="3.40.50.1110">
    <property type="entry name" value="SGNH hydrolase"/>
    <property type="match status" value="1"/>
</dbReference>
<dbReference type="AlphaFoldDB" id="E1Z306"/>
<dbReference type="RefSeq" id="XP_005852188.1">
    <property type="nucleotide sequence ID" value="XM_005852126.1"/>
</dbReference>
<dbReference type="PANTHER" id="PTHR34407:SF1">
    <property type="entry name" value="SGNH HYDROLASE-TYPE ESTERASE DOMAIN-CONTAINING PROTEIN"/>
    <property type="match status" value="1"/>
</dbReference>
<feature type="region of interest" description="Disordered" evidence="1">
    <location>
        <begin position="73"/>
        <end position="97"/>
    </location>
</feature>